<dbReference type="InterPro" id="IPR012839">
    <property type="entry name" value="Organic_radical_activase"/>
</dbReference>
<dbReference type="InterPro" id="IPR034457">
    <property type="entry name" value="Organic_radical-activating"/>
</dbReference>
<dbReference type="PROSITE" id="PS00198">
    <property type="entry name" value="4FE4S_FER_1"/>
    <property type="match status" value="1"/>
</dbReference>
<dbReference type="Proteomes" id="UP000886743">
    <property type="component" value="Unassembled WGS sequence"/>
</dbReference>
<evidence type="ECO:0000256" key="8">
    <source>
        <dbReference type="ARBA" id="ARBA00023014"/>
    </source>
</evidence>
<dbReference type="PANTHER" id="PTHR30352">
    <property type="entry name" value="PYRUVATE FORMATE-LYASE-ACTIVATING ENZYME"/>
    <property type="match status" value="1"/>
</dbReference>
<dbReference type="AlphaFoldDB" id="A0A9D1NGN5"/>
<sequence length="300" mass="32212">MARLIVTNIQRFCTHDGPGVRTTVFLKGCPLRCVWCHNPETQSARPEIFYFKQRCIGCGACEAVCTEGAHRFTETEGHVFLAARCRGCGVCAAACPAGALEAVGREMEAEAVLAEAEKDRAFYGEEGGLTVSGGEPMFQVEGCLQLLELARRAGLSTAVETCGQFAPALAARLAGAADLLLWDLKDTDPVRHKAYTGVSGARILENLRRADEAGARIRLRCIMVQGVNIEDAHLRAIADICTGLRGCEGVELLAYHAYGSSKLKQLGRSGGGRKDWIPSTEQMRAVAARLRELGCNVVGA</sequence>
<dbReference type="Gene3D" id="3.20.20.70">
    <property type="entry name" value="Aldolase class I"/>
    <property type="match status" value="1"/>
</dbReference>
<comment type="catalytic activity">
    <reaction evidence="9">
        <text>glycyl-[protein] + reduced [flavodoxin] + S-adenosyl-L-methionine = glycin-2-yl radical-[protein] + semiquinone [flavodoxin] + 5'-deoxyadenosine + L-methionine + H(+)</text>
        <dbReference type="Rhea" id="RHEA:61976"/>
        <dbReference type="Rhea" id="RHEA-COMP:10622"/>
        <dbReference type="Rhea" id="RHEA-COMP:14480"/>
        <dbReference type="Rhea" id="RHEA-COMP:15993"/>
        <dbReference type="Rhea" id="RHEA-COMP:15994"/>
        <dbReference type="ChEBI" id="CHEBI:15378"/>
        <dbReference type="ChEBI" id="CHEBI:17319"/>
        <dbReference type="ChEBI" id="CHEBI:29947"/>
        <dbReference type="ChEBI" id="CHEBI:32722"/>
        <dbReference type="ChEBI" id="CHEBI:57618"/>
        <dbReference type="ChEBI" id="CHEBI:57844"/>
        <dbReference type="ChEBI" id="CHEBI:59789"/>
        <dbReference type="ChEBI" id="CHEBI:140311"/>
    </reaction>
</comment>
<comment type="similarity">
    <text evidence="2">Belongs to the organic radical-activating enzymes family.</text>
</comment>
<protein>
    <submittedName>
        <fullName evidence="12">Glycyl-radical enzyme activating protein</fullName>
    </submittedName>
</protein>
<dbReference type="EMBL" id="DVOF01000051">
    <property type="protein sequence ID" value="HIV02257.1"/>
    <property type="molecule type" value="Genomic_DNA"/>
</dbReference>
<accession>A0A9D1NGN5</accession>
<feature type="domain" description="4Fe-4S ferredoxin-type" evidence="10">
    <location>
        <begin position="46"/>
        <end position="75"/>
    </location>
</feature>
<evidence type="ECO:0000256" key="9">
    <source>
        <dbReference type="ARBA" id="ARBA00047365"/>
    </source>
</evidence>
<evidence type="ECO:0000256" key="1">
    <source>
        <dbReference type="ARBA" id="ARBA00001966"/>
    </source>
</evidence>
<reference evidence="12" key="1">
    <citation type="submission" date="2020-10" db="EMBL/GenBank/DDBJ databases">
        <authorList>
            <person name="Gilroy R."/>
        </authorList>
    </citation>
    <scope>NUCLEOTIDE SEQUENCE</scope>
    <source>
        <strain evidence="12">4920</strain>
    </source>
</reference>
<dbReference type="GO" id="GO:0016491">
    <property type="term" value="F:oxidoreductase activity"/>
    <property type="evidence" value="ECO:0007669"/>
    <property type="project" value="UniProtKB-KW"/>
</dbReference>
<dbReference type="InterPro" id="IPR001989">
    <property type="entry name" value="Radical_activat_CS"/>
</dbReference>
<dbReference type="PROSITE" id="PS51918">
    <property type="entry name" value="RADICAL_SAM"/>
    <property type="match status" value="1"/>
</dbReference>
<evidence type="ECO:0000256" key="5">
    <source>
        <dbReference type="ARBA" id="ARBA00022723"/>
    </source>
</evidence>
<evidence type="ECO:0000259" key="11">
    <source>
        <dbReference type="PROSITE" id="PS51918"/>
    </source>
</evidence>
<keyword evidence="6" id="KW-0560">Oxidoreductase</keyword>
<dbReference type="SFLD" id="SFLDS00029">
    <property type="entry name" value="Radical_SAM"/>
    <property type="match status" value="1"/>
</dbReference>
<dbReference type="NCBIfam" id="TIGR02494">
    <property type="entry name" value="PFLE_PFLC"/>
    <property type="match status" value="1"/>
</dbReference>
<proteinExistence type="inferred from homology"/>
<dbReference type="GO" id="GO:0051539">
    <property type="term" value="F:4 iron, 4 sulfur cluster binding"/>
    <property type="evidence" value="ECO:0007669"/>
    <property type="project" value="UniProtKB-KW"/>
</dbReference>
<organism evidence="12 13">
    <name type="scientific">Candidatus Aphodoplasma excrementigallinarum</name>
    <dbReference type="NCBI Taxonomy" id="2840673"/>
    <lineage>
        <taxon>Bacteria</taxon>
        <taxon>Bacillati</taxon>
        <taxon>Bacillota</taxon>
        <taxon>Clostridia</taxon>
        <taxon>Eubacteriales</taxon>
        <taxon>Candidatus Aphodoplasma</taxon>
    </lineage>
</organism>
<gene>
    <name evidence="12" type="ORF">IAC74_01680</name>
</gene>
<dbReference type="GO" id="GO:0046872">
    <property type="term" value="F:metal ion binding"/>
    <property type="evidence" value="ECO:0007669"/>
    <property type="project" value="UniProtKB-KW"/>
</dbReference>
<dbReference type="PROSITE" id="PS01087">
    <property type="entry name" value="RADICAL_ACTIVATING"/>
    <property type="match status" value="1"/>
</dbReference>
<evidence type="ECO:0000256" key="2">
    <source>
        <dbReference type="ARBA" id="ARBA00009777"/>
    </source>
</evidence>
<name>A0A9D1NGN5_9FIRM</name>
<evidence type="ECO:0000256" key="3">
    <source>
        <dbReference type="ARBA" id="ARBA00022485"/>
    </source>
</evidence>
<keyword evidence="7" id="KW-0408">Iron</keyword>
<feature type="domain" description="Radical SAM core" evidence="11">
    <location>
        <begin position="15"/>
        <end position="296"/>
    </location>
</feature>
<dbReference type="Gene3D" id="3.30.70.20">
    <property type="match status" value="1"/>
</dbReference>
<dbReference type="PROSITE" id="PS51379">
    <property type="entry name" value="4FE4S_FER_2"/>
    <property type="match status" value="2"/>
</dbReference>
<keyword evidence="3" id="KW-0004">4Fe-4S</keyword>
<evidence type="ECO:0000256" key="4">
    <source>
        <dbReference type="ARBA" id="ARBA00022691"/>
    </source>
</evidence>
<evidence type="ECO:0000313" key="13">
    <source>
        <dbReference type="Proteomes" id="UP000886743"/>
    </source>
</evidence>
<evidence type="ECO:0000259" key="10">
    <source>
        <dbReference type="PROSITE" id="PS51379"/>
    </source>
</evidence>
<keyword evidence="8" id="KW-0411">Iron-sulfur</keyword>
<keyword evidence="4" id="KW-0949">S-adenosyl-L-methionine</keyword>
<dbReference type="PANTHER" id="PTHR30352:SF4">
    <property type="entry name" value="PYRUVATE FORMATE-LYASE 2-ACTIVATING ENZYME"/>
    <property type="match status" value="1"/>
</dbReference>
<evidence type="ECO:0000313" key="12">
    <source>
        <dbReference type="EMBL" id="HIV02257.1"/>
    </source>
</evidence>
<dbReference type="Pfam" id="PF04055">
    <property type="entry name" value="Radical_SAM"/>
    <property type="match status" value="1"/>
</dbReference>
<dbReference type="SFLD" id="SFLDG01066">
    <property type="entry name" value="organic_radical-activating_enz"/>
    <property type="match status" value="1"/>
</dbReference>
<dbReference type="PIRSF" id="PIRSF000371">
    <property type="entry name" value="PFL_act_enz"/>
    <property type="match status" value="1"/>
</dbReference>
<evidence type="ECO:0000256" key="7">
    <source>
        <dbReference type="ARBA" id="ARBA00023004"/>
    </source>
</evidence>
<dbReference type="InterPro" id="IPR013785">
    <property type="entry name" value="Aldolase_TIM"/>
</dbReference>
<dbReference type="SUPFAM" id="SSF54862">
    <property type="entry name" value="4Fe-4S ferredoxins"/>
    <property type="match status" value="1"/>
</dbReference>
<feature type="domain" description="4Fe-4S ferredoxin-type" evidence="10">
    <location>
        <begin position="76"/>
        <end position="105"/>
    </location>
</feature>
<dbReference type="SUPFAM" id="SSF102114">
    <property type="entry name" value="Radical SAM enzymes"/>
    <property type="match status" value="1"/>
</dbReference>
<keyword evidence="5" id="KW-0479">Metal-binding</keyword>
<dbReference type="InterPro" id="IPR017900">
    <property type="entry name" value="4Fe4S_Fe_S_CS"/>
</dbReference>
<dbReference type="Pfam" id="PF13353">
    <property type="entry name" value="Fer4_12"/>
    <property type="match status" value="1"/>
</dbReference>
<dbReference type="SFLD" id="SFLDG01118">
    <property type="entry name" value="activating_enzymes__group_2"/>
    <property type="match status" value="1"/>
</dbReference>
<reference evidence="12" key="2">
    <citation type="journal article" date="2021" name="PeerJ">
        <title>Extensive microbial diversity within the chicken gut microbiome revealed by metagenomics and culture.</title>
        <authorList>
            <person name="Gilroy R."/>
            <person name="Ravi A."/>
            <person name="Getino M."/>
            <person name="Pursley I."/>
            <person name="Horton D.L."/>
            <person name="Alikhan N.F."/>
            <person name="Baker D."/>
            <person name="Gharbi K."/>
            <person name="Hall N."/>
            <person name="Watson M."/>
            <person name="Adriaenssens E.M."/>
            <person name="Foster-Nyarko E."/>
            <person name="Jarju S."/>
            <person name="Secka A."/>
            <person name="Antonio M."/>
            <person name="Oren A."/>
            <person name="Chaudhuri R.R."/>
            <person name="La Ragione R."/>
            <person name="Hildebrand F."/>
            <person name="Pallen M.J."/>
        </authorList>
    </citation>
    <scope>NUCLEOTIDE SEQUENCE</scope>
    <source>
        <strain evidence="12">4920</strain>
    </source>
</reference>
<comment type="caution">
    <text evidence="12">The sequence shown here is derived from an EMBL/GenBank/DDBJ whole genome shotgun (WGS) entry which is preliminary data.</text>
</comment>
<evidence type="ECO:0000256" key="6">
    <source>
        <dbReference type="ARBA" id="ARBA00023002"/>
    </source>
</evidence>
<dbReference type="InterPro" id="IPR007197">
    <property type="entry name" value="rSAM"/>
</dbReference>
<comment type="cofactor">
    <cofactor evidence="1">
        <name>[4Fe-4S] cluster</name>
        <dbReference type="ChEBI" id="CHEBI:49883"/>
    </cofactor>
</comment>
<dbReference type="InterPro" id="IPR017896">
    <property type="entry name" value="4Fe4S_Fe-S-bd"/>
</dbReference>
<dbReference type="InterPro" id="IPR058240">
    <property type="entry name" value="rSAM_sf"/>
</dbReference>
<dbReference type="InterPro" id="IPR040074">
    <property type="entry name" value="BssD/PflA/YjjW"/>
</dbReference>